<keyword evidence="2" id="KW-1185">Reference proteome</keyword>
<reference evidence="1" key="2">
    <citation type="submission" date="2020-09" db="EMBL/GenBank/DDBJ databases">
        <authorList>
            <person name="Sun Q."/>
            <person name="Ohkuma M."/>
        </authorList>
    </citation>
    <scope>NUCLEOTIDE SEQUENCE</scope>
    <source>
        <strain evidence="1">JCM 14371</strain>
    </source>
</reference>
<reference evidence="1" key="1">
    <citation type="journal article" date="2014" name="Int. J. Syst. Evol. Microbiol.">
        <title>Complete genome sequence of Corynebacterium casei LMG S-19264T (=DSM 44701T), isolated from a smear-ripened cheese.</title>
        <authorList>
            <consortium name="US DOE Joint Genome Institute (JGI-PGF)"/>
            <person name="Walter F."/>
            <person name="Albersmeier A."/>
            <person name="Kalinowski J."/>
            <person name="Ruckert C."/>
        </authorList>
    </citation>
    <scope>NUCLEOTIDE SEQUENCE</scope>
    <source>
        <strain evidence="1">JCM 14371</strain>
    </source>
</reference>
<gene>
    <name evidence="1" type="ORF">GCM10008939_28600</name>
</gene>
<dbReference type="Proteomes" id="UP000635726">
    <property type="component" value="Unassembled WGS sequence"/>
</dbReference>
<protein>
    <submittedName>
        <fullName evidence="1">Uncharacterized protein</fullName>
    </submittedName>
</protein>
<dbReference type="EMBL" id="BMOE01000011">
    <property type="protein sequence ID" value="GGJ82964.1"/>
    <property type="molecule type" value="Genomic_DNA"/>
</dbReference>
<evidence type="ECO:0000313" key="1">
    <source>
        <dbReference type="EMBL" id="GGJ82964.1"/>
    </source>
</evidence>
<accession>A0A917USX5</accession>
<proteinExistence type="predicted"/>
<sequence>MSHVWLPLPTDQAVYDGLSTDHYPWTEVYTDLSLRPQFSGVLDVRQSGAAGRFLWVNGELRGGFGQEGELDVRVLPSTFARATVSLTPLDPALAQLVWSCRDGDLVSLPIEWPDARDLFASRRFRGALLGANSCSFWEDGRLVAGNVPRPGEPLQTVTPRARYTHADLEVFWSLVMSASASRLPLTEAWRQAASRLADTHPCLDPFAREVWLDGTTVHSDPEVPVAELRAAMLDQYRTMTALHGVAPRSIPMPEARSHPLWATSGLDE</sequence>
<evidence type="ECO:0000313" key="2">
    <source>
        <dbReference type="Proteomes" id="UP000635726"/>
    </source>
</evidence>
<name>A0A917USX5_9DEIO</name>
<comment type="caution">
    <text evidence="1">The sequence shown here is derived from an EMBL/GenBank/DDBJ whole genome shotgun (WGS) entry which is preliminary data.</text>
</comment>
<dbReference type="RefSeq" id="WP_188963978.1">
    <property type="nucleotide sequence ID" value="NZ_BMOE01000011.1"/>
</dbReference>
<dbReference type="AlphaFoldDB" id="A0A917USX5"/>
<organism evidence="1 2">
    <name type="scientific">Deinococcus aquiradiocola</name>
    <dbReference type="NCBI Taxonomy" id="393059"/>
    <lineage>
        <taxon>Bacteria</taxon>
        <taxon>Thermotogati</taxon>
        <taxon>Deinococcota</taxon>
        <taxon>Deinococci</taxon>
        <taxon>Deinococcales</taxon>
        <taxon>Deinococcaceae</taxon>
        <taxon>Deinococcus</taxon>
    </lineage>
</organism>